<evidence type="ECO:0000256" key="7">
    <source>
        <dbReference type="ARBA" id="ARBA00023136"/>
    </source>
</evidence>
<evidence type="ECO:0000256" key="1">
    <source>
        <dbReference type="ARBA" id="ARBA00004651"/>
    </source>
</evidence>
<comment type="similarity">
    <text evidence="10">Belongs to the insect chemoreceptor superfamily. Heteromeric odorant receptor channel (TC 1.A.69) family.</text>
</comment>
<name>A0ABD2B620_VESMC</name>
<gene>
    <name evidence="11" type="ORF">V1477_017423</name>
</gene>
<dbReference type="AlphaFoldDB" id="A0ABD2B620"/>
<evidence type="ECO:0000313" key="11">
    <source>
        <dbReference type="EMBL" id="KAL2728147.1"/>
    </source>
</evidence>
<evidence type="ECO:0000313" key="12">
    <source>
        <dbReference type="Proteomes" id="UP001607303"/>
    </source>
</evidence>
<comment type="caution">
    <text evidence="10">Lacks conserved residue(s) required for the propagation of feature annotation.</text>
</comment>
<evidence type="ECO:0000256" key="5">
    <source>
        <dbReference type="ARBA" id="ARBA00022725"/>
    </source>
</evidence>
<keyword evidence="2" id="KW-1003">Cell membrane</keyword>
<dbReference type="GO" id="GO:0005886">
    <property type="term" value="C:plasma membrane"/>
    <property type="evidence" value="ECO:0007669"/>
    <property type="project" value="UniProtKB-SubCell"/>
</dbReference>
<dbReference type="GO" id="GO:0007608">
    <property type="term" value="P:sensory perception of smell"/>
    <property type="evidence" value="ECO:0007669"/>
    <property type="project" value="UniProtKB-KW"/>
</dbReference>
<dbReference type="EMBL" id="JAYRBN010000100">
    <property type="protein sequence ID" value="KAL2728147.1"/>
    <property type="molecule type" value="Genomic_DNA"/>
</dbReference>
<dbReference type="Proteomes" id="UP001607303">
    <property type="component" value="Unassembled WGS sequence"/>
</dbReference>
<accession>A0ABD2B620</accession>
<comment type="caution">
    <text evidence="11">The sequence shown here is derived from an EMBL/GenBank/DDBJ whole genome shotgun (WGS) entry which is preliminary data.</text>
</comment>
<keyword evidence="6 10" id="KW-1133">Transmembrane helix</keyword>
<proteinExistence type="inferred from homology"/>
<dbReference type="PANTHER" id="PTHR21137:SF35">
    <property type="entry name" value="ODORANT RECEPTOR 19A-RELATED"/>
    <property type="match status" value="1"/>
</dbReference>
<feature type="transmembrane region" description="Helical" evidence="10">
    <location>
        <begin position="136"/>
        <end position="158"/>
    </location>
</feature>
<organism evidence="11 12">
    <name type="scientific">Vespula maculifrons</name>
    <name type="common">Eastern yellow jacket</name>
    <name type="synonym">Wasp</name>
    <dbReference type="NCBI Taxonomy" id="7453"/>
    <lineage>
        <taxon>Eukaryota</taxon>
        <taxon>Metazoa</taxon>
        <taxon>Ecdysozoa</taxon>
        <taxon>Arthropoda</taxon>
        <taxon>Hexapoda</taxon>
        <taxon>Insecta</taxon>
        <taxon>Pterygota</taxon>
        <taxon>Neoptera</taxon>
        <taxon>Endopterygota</taxon>
        <taxon>Hymenoptera</taxon>
        <taxon>Apocrita</taxon>
        <taxon>Aculeata</taxon>
        <taxon>Vespoidea</taxon>
        <taxon>Vespidae</taxon>
        <taxon>Vespinae</taxon>
        <taxon>Vespula</taxon>
    </lineage>
</organism>
<feature type="transmembrane region" description="Helical" evidence="10">
    <location>
        <begin position="285"/>
        <end position="306"/>
    </location>
</feature>
<feature type="transmembrane region" description="Helical" evidence="10">
    <location>
        <begin position="211"/>
        <end position="231"/>
    </location>
</feature>
<keyword evidence="7 10" id="KW-0472">Membrane</keyword>
<evidence type="ECO:0000256" key="10">
    <source>
        <dbReference type="RuleBase" id="RU351113"/>
    </source>
</evidence>
<reference evidence="11 12" key="1">
    <citation type="journal article" date="2024" name="Ann. Entomol. Soc. Am.">
        <title>Genomic analyses of the southern and eastern yellowjacket wasps (Hymenoptera: Vespidae) reveal evolutionary signatures of social life.</title>
        <authorList>
            <person name="Catto M.A."/>
            <person name="Caine P.B."/>
            <person name="Orr S.E."/>
            <person name="Hunt B.G."/>
            <person name="Goodisman M.A.D."/>
        </authorList>
    </citation>
    <scope>NUCLEOTIDE SEQUENCE [LARGE SCALE GENOMIC DNA]</scope>
    <source>
        <strain evidence="11">232</strain>
        <tissue evidence="11">Head and thorax</tissue>
    </source>
</reference>
<sequence length="427" mass="48577">MNTQLFAVDEYNNLIKPIMIATKIISVWPLDKDSTRTAVILQNLHTVAMFLMVISLSTATTLEVINTIDDLNEATECALLCTAFYLCGFRLTIYSLYRKDMFYIVETMKTDWILGSYEDILILRDKCLFTFRLSKYFIFTVASTIFLFICAPLIEINIRDCLILLKGYIYDTTMRVLPFRGYFFVNHTISPFFEIIYTFNVVSGCFSATTIAAATSFNLVVIMHGSAKFAIIQNKLKKIKGNKQSAYTELSACIKSHQDAITFCDLNELLTKLLVDRFADTLERVINILALGQFVISTGLVCFAGFQITEMIQDRGRFIKYSAFLNSAILELFLFSFSGNKLIDESEAVGFAAYESEWYNNNCGLILQTIIMRCRVPCKITAAKFYSMSLESFATVSHKKTYHIKFLQIVLSTSFSYLTVLNASNEE</sequence>
<dbReference type="GO" id="GO:0007165">
    <property type="term" value="P:signal transduction"/>
    <property type="evidence" value="ECO:0007669"/>
    <property type="project" value="UniProtKB-KW"/>
</dbReference>
<evidence type="ECO:0000256" key="8">
    <source>
        <dbReference type="ARBA" id="ARBA00023170"/>
    </source>
</evidence>
<dbReference type="PANTHER" id="PTHR21137">
    <property type="entry name" value="ODORANT RECEPTOR"/>
    <property type="match status" value="1"/>
</dbReference>
<keyword evidence="12" id="KW-1185">Reference proteome</keyword>
<keyword evidence="9 10" id="KW-0807">Transducer</keyword>
<evidence type="ECO:0000256" key="6">
    <source>
        <dbReference type="ARBA" id="ARBA00022989"/>
    </source>
</evidence>
<keyword evidence="4 10" id="KW-0812">Transmembrane</keyword>
<comment type="subcellular location">
    <subcellularLocation>
        <location evidence="1 10">Cell membrane</location>
        <topology evidence="1 10">Multi-pass membrane protein</topology>
    </subcellularLocation>
</comment>
<dbReference type="InterPro" id="IPR004117">
    <property type="entry name" value="7tm6_olfct_rcpt"/>
</dbReference>
<evidence type="ECO:0000256" key="2">
    <source>
        <dbReference type="ARBA" id="ARBA00022475"/>
    </source>
</evidence>
<keyword evidence="5 10" id="KW-0552">Olfaction</keyword>
<protein>
    <recommendedName>
        <fullName evidence="10">Odorant receptor</fullName>
    </recommendedName>
</protein>
<feature type="transmembrane region" description="Helical" evidence="10">
    <location>
        <begin position="179"/>
        <end position="199"/>
    </location>
</feature>
<evidence type="ECO:0000256" key="3">
    <source>
        <dbReference type="ARBA" id="ARBA00022606"/>
    </source>
</evidence>
<keyword evidence="3 10" id="KW-0716">Sensory transduction</keyword>
<evidence type="ECO:0000256" key="9">
    <source>
        <dbReference type="ARBA" id="ARBA00023224"/>
    </source>
</evidence>
<keyword evidence="8 10" id="KW-0675">Receptor</keyword>
<evidence type="ECO:0000256" key="4">
    <source>
        <dbReference type="ARBA" id="ARBA00022692"/>
    </source>
</evidence>
<dbReference type="Pfam" id="PF02949">
    <property type="entry name" value="7tm_6"/>
    <property type="match status" value="1"/>
</dbReference>